<reference evidence="1" key="1">
    <citation type="submission" date="2018-11" db="EMBL/GenBank/DDBJ databases">
        <authorList>
            <consortium name="Pathogen Informatics"/>
        </authorList>
    </citation>
    <scope>NUCLEOTIDE SEQUENCE</scope>
</reference>
<evidence type="ECO:0000313" key="1">
    <source>
        <dbReference type="EMBL" id="VEL39959.1"/>
    </source>
</evidence>
<proteinExistence type="predicted"/>
<protein>
    <submittedName>
        <fullName evidence="1">Uncharacterized protein</fullName>
    </submittedName>
</protein>
<dbReference type="Proteomes" id="UP000784294">
    <property type="component" value="Unassembled WGS sequence"/>
</dbReference>
<evidence type="ECO:0000313" key="2">
    <source>
        <dbReference type="Proteomes" id="UP000784294"/>
    </source>
</evidence>
<organism evidence="1 2">
    <name type="scientific">Protopolystoma xenopodis</name>
    <dbReference type="NCBI Taxonomy" id="117903"/>
    <lineage>
        <taxon>Eukaryota</taxon>
        <taxon>Metazoa</taxon>
        <taxon>Spiralia</taxon>
        <taxon>Lophotrochozoa</taxon>
        <taxon>Platyhelminthes</taxon>
        <taxon>Monogenea</taxon>
        <taxon>Polyopisthocotylea</taxon>
        <taxon>Polystomatidea</taxon>
        <taxon>Polystomatidae</taxon>
        <taxon>Protopolystoma</taxon>
    </lineage>
</organism>
<name>A0A448XM61_9PLAT</name>
<keyword evidence="2" id="KW-1185">Reference proteome</keyword>
<dbReference type="AlphaFoldDB" id="A0A448XM61"/>
<dbReference type="EMBL" id="CAAALY010263115">
    <property type="protein sequence ID" value="VEL39959.1"/>
    <property type="molecule type" value="Genomic_DNA"/>
</dbReference>
<sequence length="69" mass="7590">MTSDQVHPTQSPWQHNQVSCVFAFKKVLPRPIGDSHLEGSLTSNSIGAASTFDMLLAASRTHSSRMFML</sequence>
<comment type="caution">
    <text evidence="1">The sequence shown here is derived from an EMBL/GenBank/DDBJ whole genome shotgun (WGS) entry which is preliminary data.</text>
</comment>
<gene>
    <name evidence="1" type="ORF">PXEA_LOCUS33399</name>
</gene>
<accession>A0A448XM61</accession>